<organism evidence="1 2">
    <name type="scientific">Bauhinia variegata</name>
    <name type="common">Purple orchid tree</name>
    <name type="synonym">Phanera variegata</name>
    <dbReference type="NCBI Taxonomy" id="167791"/>
    <lineage>
        <taxon>Eukaryota</taxon>
        <taxon>Viridiplantae</taxon>
        <taxon>Streptophyta</taxon>
        <taxon>Embryophyta</taxon>
        <taxon>Tracheophyta</taxon>
        <taxon>Spermatophyta</taxon>
        <taxon>Magnoliopsida</taxon>
        <taxon>eudicotyledons</taxon>
        <taxon>Gunneridae</taxon>
        <taxon>Pentapetalae</taxon>
        <taxon>rosids</taxon>
        <taxon>fabids</taxon>
        <taxon>Fabales</taxon>
        <taxon>Fabaceae</taxon>
        <taxon>Cercidoideae</taxon>
        <taxon>Cercideae</taxon>
        <taxon>Bauhiniinae</taxon>
        <taxon>Bauhinia</taxon>
    </lineage>
</organism>
<evidence type="ECO:0000313" key="2">
    <source>
        <dbReference type="Proteomes" id="UP000828941"/>
    </source>
</evidence>
<evidence type="ECO:0000313" key="1">
    <source>
        <dbReference type="EMBL" id="KAI4314151.1"/>
    </source>
</evidence>
<name>A0ACB9LSF5_BAUVA</name>
<proteinExistence type="predicted"/>
<keyword evidence="2" id="KW-1185">Reference proteome</keyword>
<sequence length="206" mass="22753">MIRNRDLSLFLPFFFGLSIASPRRDGQDQDQESGSTETSQRGRIILINPLTQGMVVIDGTSSLEALFSELGSNKGGQPPASKDSIDDMPSVEIGEDEDGECVICLEEWEAGNVAKKMPCEHKFHPNCIEKWLGIHGSCLVCRYQMPVDEKDVDKNRDEEGGERRRGEVWVSFSFNPSRRSEDSNPAPSADSTVSPSSPRADSEVES</sequence>
<dbReference type="Proteomes" id="UP000828941">
    <property type="component" value="Chromosome 11"/>
</dbReference>
<dbReference type="EMBL" id="CM039436">
    <property type="protein sequence ID" value="KAI4314151.1"/>
    <property type="molecule type" value="Genomic_DNA"/>
</dbReference>
<accession>A0ACB9LSF5</accession>
<protein>
    <submittedName>
        <fullName evidence="1">Uncharacterized protein</fullName>
    </submittedName>
</protein>
<comment type="caution">
    <text evidence="1">The sequence shown here is derived from an EMBL/GenBank/DDBJ whole genome shotgun (WGS) entry which is preliminary data.</text>
</comment>
<reference evidence="1 2" key="1">
    <citation type="journal article" date="2022" name="DNA Res.">
        <title>Chromosomal-level genome assembly of the orchid tree Bauhinia variegata (Leguminosae; Cercidoideae) supports the allotetraploid origin hypothesis of Bauhinia.</title>
        <authorList>
            <person name="Zhong Y."/>
            <person name="Chen Y."/>
            <person name="Zheng D."/>
            <person name="Pang J."/>
            <person name="Liu Y."/>
            <person name="Luo S."/>
            <person name="Meng S."/>
            <person name="Qian L."/>
            <person name="Wei D."/>
            <person name="Dai S."/>
            <person name="Zhou R."/>
        </authorList>
    </citation>
    <scope>NUCLEOTIDE SEQUENCE [LARGE SCALE GENOMIC DNA]</scope>
    <source>
        <strain evidence="1">BV-YZ2020</strain>
    </source>
</reference>
<gene>
    <name evidence="1" type="ORF">L6164_027086</name>
</gene>